<dbReference type="AlphaFoldDB" id="A0A3M7IFK3"/>
<gene>
    <name evidence="3" type="ORF">D0859_11620</name>
</gene>
<dbReference type="EMBL" id="QWIT01000423">
    <property type="protein sequence ID" value="RMZ24329.1"/>
    <property type="molecule type" value="Genomic_DNA"/>
</dbReference>
<proteinExistence type="predicted"/>
<evidence type="ECO:0000313" key="3">
    <source>
        <dbReference type="EMBL" id="RMZ24329.1"/>
    </source>
</evidence>
<dbReference type="VEuPathDB" id="FungiDB:BTJ68_05446"/>
<evidence type="ECO:0000256" key="2">
    <source>
        <dbReference type="SAM" id="SignalP"/>
    </source>
</evidence>
<feature type="region of interest" description="Disordered" evidence="1">
    <location>
        <begin position="200"/>
        <end position="246"/>
    </location>
</feature>
<feature type="signal peptide" evidence="2">
    <location>
        <begin position="1"/>
        <end position="20"/>
    </location>
</feature>
<dbReference type="OrthoDB" id="3853616at2759"/>
<sequence>MRALTSTAATLLALVASATAVPTYVVNNHCLETKWYYLANSTGTFGPYNITSGVQIIRNIVGQGNAFHVVLNETVNIWSATPKATLATSVGGDNQLYWNLNNFTGDPMYNAAGGKQAIGVVTNGLGCDVASQTGYNDRVNVCANTHDQAQLIKRRDSMLSRIERTTRVEFDEWKWKVSYALPLHGKDYWTTKMEKLAEEEQKKSQEHLGRKKSLKRFSWKRKSTKSKRLPAAPRAPAADGMVEADA</sequence>
<comment type="caution">
    <text evidence="3">The sequence shown here is derived from an EMBL/GenBank/DDBJ whole genome shotgun (WGS) entry which is preliminary data.</text>
</comment>
<feature type="chain" id="PRO_5018155941" evidence="2">
    <location>
        <begin position="21"/>
        <end position="246"/>
    </location>
</feature>
<keyword evidence="2" id="KW-0732">Signal</keyword>
<accession>A0A3M7IFK3</accession>
<name>A0A3M7IFK3_HORWE</name>
<organism evidence="3 4">
    <name type="scientific">Hortaea werneckii</name>
    <name type="common">Black yeast</name>
    <name type="synonym">Cladosporium werneckii</name>
    <dbReference type="NCBI Taxonomy" id="91943"/>
    <lineage>
        <taxon>Eukaryota</taxon>
        <taxon>Fungi</taxon>
        <taxon>Dikarya</taxon>
        <taxon>Ascomycota</taxon>
        <taxon>Pezizomycotina</taxon>
        <taxon>Dothideomycetes</taxon>
        <taxon>Dothideomycetidae</taxon>
        <taxon>Mycosphaerellales</taxon>
        <taxon>Teratosphaeriaceae</taxon>
        <taxon>Hortaea</taxon>
    </lineage>
</organism>
<dbReference type="Proteomes" id="UP000281677">
    <property type="component" value="Unassembled WGS sequence"/>
</dbReference>
<evidence type="ECO:0000256" key="1">
    <source>
        <dbReference type="SAM" id="MobiDB-lite"/>
    </source>
</evidence>
<feature type="compositionally biased region" description="Basic residues" evidence="1">
    <location>
        <begin position="209"/>
        <end position="228"/>
    </location>
</feature>
<evidence type="ECO:0000313" key="4">
    <source>
        <dbReference type="Proteomes" id="UP000281677"/>
    </source>
</evidence>
<reference evidence="3 4" key="1">
    <citation type="journal article" date="2018" name="BMC Genomics">
        <title>Genomic evidence for intraspecific hybridization in a clonal and extremely halotolerant yeast.</title>
        <authorList>
            <person name="Gostincar C."/>
            <person name="Stajich J.E."/>
            <person name="Zupancic J."/>
            <person name="Zalar P."/>
            <person name="Gunde-Cimerman N."/>
        </authorList>
    </citation>
    <scope>NUCLEOTIDE SEQUENCE [LARGE SCALE GENOMIC DNA]</scope>
    <source>
        <strain evidence="3 4">EXF-120</strain>
    </source>
</reference>
<protein>
    <submittedName>
        <fullName evidence="3">Uncharacterized protein</fullName>
    </submittedName>
</protein>